<dbReference type="InterPro" id="IPR011008">
    <property type="entry name" value="Dimeric_a/b-barrel"/>
</dbReference>
<dbReference type="GeneID" id="63733669"/>
<dbReference type="RefSeq" id="XP_040672246.1">
    <property type="nucleotide sequence ID" value="XM_040818158.1"/>
</dbReference>
<dbReference type="AlphaFoldDB" id="A0A1L9PY88"/>
<dbReference type="EMBL" id="KV878135">
    <property type="protein sequence ID" value="OJJ06484.1"/>
    <property type="molecule type" value="Genomic_DNA"/>
</dbReference>
<name>A0A1L9PY88_ASPVE</name>
<evidence type="ECO:0008006" key="3">
    <source>
        <dbReference type="Google" id="ProtNLM"/>
    </source>
</evidence>
<proteinExistence type="predicted"/>
<dbReference type="OrthoDB" id="4497318at2759"/>
<organism evidence="1 2">
    <name type="scientific">Aspergillus versicolor CBS 583.65</name>
    <dbReference type="NCBI Taxonomy" id="1036611"/>
    <lineage>
        <taxon>Eukaryota</taxon>
        <taxon>Fungi</taxon>
        <taxon>Dikarya</taxon>
        <taxon>Ascomycota</taxon>
        <taxon>Pezizomycotina</taxon>
        <taxon>Eurotiomycetes</taxon>
        <taxon>Eurotiomycetidae</taxon>
        <taxon>Eurotiales</taxon>
        <taxon>Aspergillaceae</taxon>
        <taxon>Aspergillus</taxon>
        <taxon>Aspergillus subgen. Nidulantes</taxon>
    </lineage>
</organism>
<dbReference type="SUPFAM" id="SSF54909">
    <property type="entry name" value="Dimeric alpha+beta barrel"/>
    <property type="match status" value="1"/>
</dbReference>
<dbReference type="Gene3D" id="3.30.70.100">
    <property type="match status" value="1"/>
</dbReference>
<accession>A0A1L9PY88</accession>
<keyword evidence="2" id="KW-1185">Reference proteome</keyword>
<dbReference type="Proteomes" id="UP000184073">
    <property type="component" value="Unassembled WGS sequence"/>
</dbReference>
<evidence type="ECO:0000313" key="2">
    <source>
        <dbReference type="Proteomes" id="UP000184073"/>
    </source>
</evidence>
<evidence type="ECO:0000313" key="1">
    <source>
        <dbReference type="EMBL" id="OJJ06484.1"/>
    </source>
</evidence>
<reference evidence="2" key="1">
    <citation type="journal article" date="2017" name="Genome Biol.">
        <title>Comparative genomics reveals high biological diversity and specific adaptations in the industrially and medically important fungal genus Aspergillus.</title>
        <authorList>
            <person name="de Vries R.P."/>
            <person name="Riley R."/>
            <person name="Wiebenga A."/>
            <person name="Aguilar-Osorio G."/>
            <person name="Amillis S."/>
            <person name="Uchima C.A."/>
            <person name="Anderluh G."/>
            <person name="Asadollahi M."/>
            <person name="Askin M."/>
            <person name="Barry K."/>
            <person name="Battaglia E."/>
            <person name="Bayram O."/>
            <person name="Benocci T."/>
            <person name="Braus-Stromeyer S.A."/>
            <person name="Caldana C."/>
            <person name="Canovas D."/>
            <person name="Cerqueira G.C."/>
            <person name="Chen F."/>
            <person name="Chen W."/>
            <person name="Choi C."/>
            <person name="Clum A."/>
            <person name="Dos Santos R.A."/>
            <person name="Damasio A.R."/>
            <person name="Diallinas G."/>
            <person name="Emri T."/>
            <person name="Fekete E."/>
            <person name="Flipphi M."/>
            <person name="Freyberg S."/>
            <person name="Gallo A."/>
            <person name="Gournas C."/>
            <person name="Habgood R."/>
            <person name="Hainaut M."/>
            <person name="Harispe M.L."/>
            <person name="Henrissat B."/>
            <person name="Hilden K.S."/>
            <person name="Hope R."/>
            <person name="Hossain A."/>
            <person name="Karabika E."/>
            <person name="Karaffa L."/>
            <person name="Karanyi Z."/>
            <person name="Krasevec N."/>
            <person name="Kuo A."/>
            <person name="Kusch H."/>
            <person name="LaButti K."/>
            <person name="Lagendijk E.L."/>
            <person name="Lapidus A."/>
            <person name="Levasseur A."/>
            <person name="Lindquist E."/>
            <person name="Lipzen A."/>
            <person name="Logrieco A.F."/>
            <person name="MacCabe A."/>
            <person name="Maekelae M.R."/>
            <person name="Malavazi I."/>
            <person name="Melin P."/>
            <person name="Meyer V."/>
            <person name="Mielnichuk N."/>
            <person name="Miskei M."/>
            <person name="Molnar A.P."/>
            <person name="Mule G."/>
            <person name="Ngan C.Y."/>
            <person name="Orejas M."/>
            <person name="Orosz E."/>
            <person name="Ouedraogo J.P."/>
            <person name="Overkamp K.M."/>
            <person name="Park H.-S."/>
            <person name="Perrone G."/>
            <person name="Piumi F."/>
            <person name="Punt P.J."/>
            <person name="Ram A.F."/>
            <person name="Ramon A."/>
            <person name="Rauscher S."/>
            <person name="Record E."/>
            <person name="Riano-Pachon D.M."/>
            <person name="Robert V."/>
            <person name="Roehrig J."/>
            <person name="Ruller R."/>
            <person name="Salamov A."/>
            <person name="Salih N.S."/>
            <person name="Samson R.A."/>
            <person name="Sandor E."/>
            <person name="Sanguinetti M."/>
            <person name="Schuetze T."/>
            <person name="Sepcic K."/>
            <person name="Shelest E."/>
            <person name="Sherlock G."/>
            <person name="Sophianopoulou V."/>
            <person name="Squina F.M."/>
            <person name="Sun H."/>
            <person name="Susca A."/>
            <person name="Todd R.B."/>
            <person name="Tsang A."/>
            <person name="Unkles S.E."/>
            <person name="van de Wiele N."/>
            <person name="van Rossen-Uffink D."/>
            <person name="Oliveira J.V."/>
            <person name="Vesth T.C."/>
            <person name="Visser J."/>
            <person name="Yu J.-H."/>
            <person name="Zhou M."/>
            <person name="Andersen M.R."/>
            <person name="Archer D.B."/>
            <person name="Baker S.E."/>
            <person name="Benoit I."/>
            <person name="Brakhage A.A."/>
            <person name="Braus G.H."/>
            <person name="Fischer R."/>
            <person name="Frisvad J.C."/>
            <person name="Goldman G.H."/>
            <person name="Houbraken J."/>
            <person name="Oakley B."/>
            <person name="Pocsi I."/>
            <person name="Scazzocchio C."/>
            <person name="Seiboth B."/>
            <person name="vanKuyk P.A."/>
            <person name="Wortman J."/>
            <person name="Dyer P.S."/>
            <person name="Grigoriev I.V."/>
        </authorList>
    </citation>
    <scope>NUCLEOTIDE SEQUENCE [LARGE SCALE GENOMIC DNA]</scope>
    <source>
        <strain evidence="2">CBS 583.65</strain>
    </source>
</reference>
<protein>
    <recommendedName>
        <fullName evidence="3">ABM domain-containing protein</fullName>
    </recommendedName>
</protein>
<dbReference type="VEuPathDB" id="FungiDB:ASPVEDRAFT_87782"/>
<sequence>MALCLAPTLEFENVDHATQSKFLALIHDIYQSTYQNEEHCSTYCWFRDINNPQFVQGFEFYDNEDALAVTHRGSAPYKKMRQFIAGLQETDSGLFKFPQLQLLTPVEGFVDGSNNDLHFEHRACRFRVITIKLCTDHESSKGTATRFTTSLKSLVQDLDRTRTALACHTAAAVESGRRDRQEPSSELSTTLHFLFVECYSSEEGCLTQRDQNQLRL</sequence>
<gene>
    <name evidence="1" type="ORF">ASPVEDRAFT_87782</name>
</gene>